<dbReference type="AlphaFoldDB" id="A0A8K0DRM8"/>
<evidence type="ECO:0000313" key="3">
    <source>
        <dbReference type="Proteomes" id="UP000796880"/>
    </source>
</evidence>
<gene>
    <name evidence="2" type="ORF">FNV43_RR25001</name>
</gene>
<evidence type="ECO:0000313" key="2">
    <source>
        <dbReference type="EMBL" id="KAF3433898.1"/>
    </source>
</evidence>
<name>A0A8K0DRM8_9ROSA</name>
<proteinExistence type="predicted"/>
<dbReference type="OrthoDB" id="1929473at2759"/>
<evidence type="ECO:0000256" key="1">
    <source>
        <dbReference type="SAM" id="MobiDB-lite"/>
    </source>
</evidence>
<dbReference type="Proteomes" id="UP000796880">
    <property type="component" value="Unassembled WGS sequence"/>
</dbReference>
<dbReference type="PANTHER" id="PTHR33116">
    <property type="entry name" value="REVERSE TRANSCRIPTASE ZINC-BINDING DOMAIN-CONTAINING PROTEIN-RELATED-RELATED"/>
    <property type="match status" value="1"/>
</dbReference>
<sequence length="654" mass="75572">MKRETMYLGNKLIMGRSKIGDYNRIKDKLQLRLDGWQSKLLSKAGKITLIKSVAQSIPVYSMSYSRFPKKVCSDMDDMVRRFWWNVKSRKQNYLASQNWTMIYKPKDLRGLGFRSFWDYNTALLAKLAWMIVRGEESLWIEILKAKYLRGGSYFNYQKKRGDSWIWRSILNVKDVIHKGNCFRVGNGEDIKLWSDPWIPGCVNKQPVRKEGSTYDISTVSKLLDHDTDWWNEALVKDIMEEESAKEVLKMEGMSFNRQDRIFWTGNSSGVFSVRDAYMVDKGFNNVHLRNELIFKGSIDIKKAIFYFENVVEEFSSSLETTKREVIGKGVCPPVPRMDPSLAELKAIVWATPIVRDLELGPVSWLSDSLVSVNIINSSVEPCAWGSYFDAMAARSSFRSNPWMLQWRKKIMRFSAYEFTLPTGLSFVEYPNINVLKKLKGTDLGTTWDQLDKFNKFSWGKLVVFPFSFQVWAYKAITSLASRYGSKADDKLLWKLILSASETPPLMLFKRKFVGKKMYDLLCNVEQEKEYYITKGITDVVPAVTNPLPMADDIKLSSFVSVYSLKRVDYAARLELHRVMRKVDAIGHELRCFKVASTLSDGKTEVSMMLWNLSTWSMNLARGMLLHKSVDKNTPQDETGVVEDEEDKQDNIEEK</sequence>
<protein>
    <submittedName>
        <fullName evidence="2">Uncharacterized protein</fullName>
    </submittedName>
</protein>
<feature type="region of interest" description="Disordered" evidence="1">
    <location>
        <begin position="630"/>
        <end position="654"/>
    </location>
</feature>
<comment type="caution">
    <text evidence="2">The sequence shown here is derived from an EMBL/GenBank/DDBJ whole genome shotgun (WGS) entry which is preliminary data.</text>
</comment>
<accession>A0A8K0DRM8</accession>
<dbReference type="PANTHER" id="PTHR33116:SF86">
    <property type="entry name" value="REVERSE TRANSCRIPTASE DOMAIN-CONTAINING PROTEIN"/>
    <property type="match status" value="1"/>
</dbReference>
<dbReference type="EMBL" id="VOIH02000011">
    <property type="protein sequence ID" value="KAF3433898.1"/>
    <property type="molecule type" value="Genomic_DNA"/>
</dbReference>
<keyword evidence="3" id="KW-1185">Reference proteome</keyword>
<reference evidence="2" key="1">
    <citation type="submission" date="2020-03" db="EMBL/GenBank/DDBJ databases">
        <title>A high-quality chromosome-level genome assembly of a woody plant with both climbing and erect habits, Rhamnella rubrinervis.</title>
        <authorList>
            <person name="Lu Z."/>
            <person name="Yang Y."/>
            <person name="Zhu X."/>
            <person name="Sun Y."/>
        </authorList>
    </citation>
    <scope>NUCLEOTIDE SEQUENCE</scope>
    <source>
        <strain evidence="2">BYM</strain>
        <tissue evidence="2">Leaf</tissue>
    </source>
</reference>
<organism evidence="2 3">
    <name type="scientific">Rhamnella rubrinervis</name>
    <dbReference type="NCBI Taxonomy" id="2594499"/>
    <lineage>
        <taxon>Eukaryota</taxon>
        <taxon>Viridiplantae</taxon>
        <taxon>Streptophyta</taxon>
        <taxon>Embryophyta</taxon>
        <taxon>Tracheophyta</taxon>
        <taxon>Spermatophyta</taxon>
        <taxon>Magnoliopsida</taxon>
        <taxon>eudicotyledons</taxon>
        <taxon>Gunneridae</taxon>
        <taxon>Pentapetalae</taxon>
        <taxon>rosids</taxon>
        <taxon>fabids</taxon>
        <taxon>Rosales</taxon>
        <taxon>Rhamnaceae</taxon>
        <taxon>rhamnoid group</taxon>
        <taxon>Rhamneae</taxon>
        <taxon>Rhamnella</taxon>
    </lineage>
</organism>